<evidence type="ECO:0000313" key="1">
    <source>
        <dbReference type="EMBL" id="SDA96579.1"/>
    </source>
</evidence>
<dbReference type="Proteomes" id="UP000198756">
    <property type="component" value="Unassembled WGS sequence"/>
</dbReference>
<evidence type="ECO:0000313" key="2">
    <source>
        <dbReference type="Proteomes" id="UP000198756"/>
    </source>
</evidence>
<evidence type="ECO:0008006" key="3">
    <source>
        <dbReference type="Google" id="ProtNLM"/>
    </source>
</evidence>
<keyword evidence="2" id="KW-1185">Reference proteome</keyword>
<dbReference type="OrthoDB" id="9778168at2"/>
<gene>
    <name evidence="1" type="ORF">SAMN03080617_04254</name>
</gene>
<dbReference type="AlphaFoldDB" id="A0A1G5ZP41"/>
<name>A0A1G5ZP41_9BACT</name>
<dbReference type="RefSeq" id="WP_092734910.1">
    <property type="nucleotide sequence ID" value="NZ_FMXE01000052.1"/>
</dbReference>
<organism evidence="1 2">
    <name type="scientific">Algoriphagus alkaliphilus</name>
    <dbReference type="NCBI Taxonomy" id="279824"/>
    <lineage>
        <taxon>Bacteria</taxon>
        <taxon>Pseudomonadati</taxon>
        <taxon>Bacteroidota</taxon>
        <taxon>Cytophagia</taxon>
        <taxon>Cytophagales</taxon>
        <taxon>Cyclobacteriaceae</taxon>
        <taxon>Algoriphagus</taxon>
    </lineage>
</organism>
<accession>A0A1G5ZP41</accession>
<dbReference type="EMBL" id="FMXE01000052">
    <property type="protein sequence ID" value="SDA96579.1"/>
    <property type="molecule type" value="Genomic_DNA"/>
</dbReference>
<sequence>MDPYPRCQEGALWRVLSWAEEIRFWRTAEGKEVDFVLPDTDEPMALEVKLDEKSNQPGKHKLFMESYPSIPFRFVNLNPRTEEVLRKEF</sequence>
<proteinExistence type="predicted"/>
<reference evidence="2" key="1">
    <citation type="submission" date="2016-10" db="EMBL/GenBank/DDBJ databases">
        <authorList>
            <person name="Varghese N."/>
            <person name="Submissions S."/>
        </authorList>
    </citation>
    <scope>NUCLEOTIDE SEQUENCE [LARGE SCALE GENOMIC DNA]</scope>
    <source>
        <strain evidence="2">DSM 22703</strain>
    </source>
</reference>
<protein>
    <recommendedName>
        <fullName evidence="3">DUF4143 domain-containing protein</fullName>
    </recommendedName>
</protein>